<sequence>PPIHPLSKKLAELLRCSSSIKNENEAKANVEEAIKKLVPYVIENSSICPKIPEKVTFYAIYNFINTFQYLDY</sequence>
<name>A0ABN7UWK1_GIGMA</name>
<evidence type="ECO:0000313" key="1">
    <source>
        <dbReference type="EMBL" id="CAG8691675.1"/>
    </source>
</evidence>
<feature type="non-terminal residue" evidence="1">
    <location>
        <position position="1"/>
    </location>
</feature>
<proteinExistence type="predicted"/>
<dbReference type="Proteomes" id="UP000789901">
    <property type="component" value="Unassembled WGS sequence"/>
</dbReference>
<keyword evidence="2" id="KW-1185">Reference proteome</keyword>
<reference evidence="1 2" key="1">
    <citation type="submission" date="2021-06" db="EMBL/GenBank/DDBJ databases">
        <authorList>
            <person name="Kallberg Y."/>
            <person name="Tangrot J."/>
            <person name="Rosling A."/>
        </authorList>
    </citation>
    <scope>NUCLEOTIDE SEQUENCE [LARGE SCALE GENOMIC DNA]</scope>
    <source>
        <strain evidence="1 2">120-4 pot B 10/14</strain>
    </source>
</reference>
<dbReference type="EMBL" id="CAJVQB010006794">
    <property type="protein sequence ID" value="CAG8691675.1"/>
    <property type="molecule type" value="Genomic_DNA"/>
</dbReference>
<protein>
    <submittedName>
        <fullName evidence="1">16574_t:CDS:1</fullName>
    </submittedName>
</protein>
<accession>A0ABN7UWK1</accession>
<comment type="caution">
    <text evidence="1">The sequence shown here is derived from an EMBL/GenBank/DDBJ whole genome shotgun (WGS) entry which is preliminary data.</text>
</comment>
<evidence type="ECO:0000313" key="2">
    <source>
        <dbReference type="Proteomes" id="UP000789901"/>
    </source>
</evidence>
<gene>
    <name evidence="1" type="ORF">GMARGA_LOCUS11557</name>
</gene>
<organism evidence="1 2">
    <name type="scientific">Gigaspora margarita</name>
    <dbReference type="NCBI Taxonomy" id="4874"/>
    <lineage>
        <taxon>Eukaryota</taxon>
        <taxon>Fungi</taxon>
        <taxon>Fungi incertae sedis</taxon>
        <taxon>Mucoromycota</taxon>
        <taxon>Glomeromycotina</taxon>
        <taxon>Glomeromycetes</taxon>
        <taxon>Diversisporales</taxon>
        <taxon>Gigasporaceae</taxon>
        <taxon>Gigaspora</taxon>
    </lineage>
</organism>